<name>A0A0S7YCB3_UNCT6</name>
<dbReference type="InterPro" id="IPR003156">
    <property type="entry name" value="DHHA1_dom"/>
</dbReference>
<reference evidence="3 4" key="1">
    <citation type="journal article" date="2015" name="Microbiome">
        <title>Genomic resolution of linkages in carbon, nitrogen, and sulfur cycling among widespread estuary sediment bacteria.</title>
        <authorList>
            <person name="Baker B.J."/>
            <person name="Lazar C.S."/>
            <person name="Teske A.P."/>
            <person name="Dick G.J."/>
        </authorList>
    </citation>
    <scope>NUCLEOTIDE SEQUENCE [LARGE SCALE GENOMIC DNA]</scope>
    <source>
        <strain evidence="3">DG_78</strain>
    </source>
</reference>
<comment type="caution">
    <text evidence="3">The sequence shown here is derived from an EMBL/GenBank/DDBJ whole genome shotgun (WGS) entry which is preliminary data.</text>
</comment>
<evidence type="ECO:0000313" key="4">
    <source>
        <dbReference type="Proteomes" id="UP000051012"/>
    </source>
</evidence>
<dbReference type="GO" id="GO:0004527">
    <property type="term" value="F:exonuclease activity"/>
    <property type="evidence" value="ECO:0007669"/>
    <property type="project" value="UniProtKB-KW"/>
</dbReference>
<dbReference type="Pfam" id="PF01368">
    <property type="entry name" value="DHH"/>
    <property type="match status" value="1"/>
</dbReference>
<dbReference type="InterPro" id="IPR038763">
    <property type="entry name" value="DHH_sf"/>
</dbReference>
<dbReference type="PANTHER" id="PTHR30255">
    <property type="entry name" value="SINGLE-STRANDED-DNA-SPECIFIC EXONUCLEASE RECJ"/>
    <property type="match status" value="1"/>
</dbReference>
<gene>
    <name evidence="3" type="ORF">AMJ52_06295</name>
</gene>
<dbReference type="SUPFAM" id="SSF64182">
    <property type="entry name" value="DHH phosphoesterases"/>
    <property type="match status" value="1"/>
</dbReference>
<evidence type="ECO:0000259" key="1">
    <source>
        <dbReference type="Pfam" id="PF01368"/>
    </source>
</evidence>
<dbReference type="Gene3D" id="3.10.310.30">
    <property type="match status" value="1"/>
</dbReference>
<evidence type="ECO:0000259" key="2">
    <source>
        <dbReference type="Pfam" id="PF02272"/>
    </source>
</evidence>
<accession>A0A0S7YCB3</accession>
<dbReference type="PANTHER" id="PTHR30255:SF2">
    <property type="entry name" value="SINGLE-STRANDED-DNA-SPECIFIC EXONUCLEASE RECJ"/>
    <property type="match status" value="1"/>
</dbReference>
<dbReference type="InterPro" id="IPR051673">
    <property type="entry name" value="SSDNA_exonuclease_RecJ"/>
</dbReference>
<dbReference type="GO" id="GO:0003676">
    <property type="term" value="F:nucleic acid binding"/>
    <property type="evidence" value="ECO:0007669"/>
    <property type="project" value="InterPro"/>
</dbReference>
<protein>
    <recommendedName>
        <fullName evidence="5">DDH domain-containing protein</fullName>
    </recommendedName>
</protein>
<proteinExistence type="predicted"/>
<sequence>MKTLNHNNDILAQRYASDFSVPLELAHIVAKRFPDYSVAKEFLFPDVSNLYNPHDIPDIDVATKEIIAAIQRGERVLIYCHDDPDGYTSAVIMYKTLIDLSRRKDDQVYIYPIIREHDGYILNPSVLNDYKKKGCNLVITVDFGISSEENFHNAQQANMKLIVCDHHETNRVNFAVPAVNPKRSDSKYPFRELAGVGVAFKLAQVLYQKAFNLQPSEFFNLKKEFFLFALIGSISDRVPLVSENRIFCSRSLNIIDKMNEPWMRYWSKEDMFTLKLITKEVIPILASAAYLNPNLGIEMLLGTDEHTVFDIIQQLRVVNDERRQTIALLFKEALAAAKTFPDIVVSVIPFSKHHYLGPVASRLRDYFRKTIVVVGLKDEKCFGELRSTCTDLHEMLNSFPKLFHDFGGHKKAAGFSMSRDNLDTFVDRAVAYSKQHRRDTSSNCAGSSDMPELFLNRSNIGVLAQLAPFGEGNPAPLLTDGTSIYTIDNAFDVIELGKEG</sequence>
<feature type="domain" description="DDH" evidence="1">
    <location>
        <begin position="75"/>
        <end position="210"/>
    </location>
</feature>
<feature type="domain" description="DHHA1" evidence="2">
    <location>
        <begin position="356"/>
        <end position="431"/>
    </location>
</feature>
<organism evidence="3 4">
    <name type="scientific">candidate division TA06 bacterium DG_78</name>
    <dbReference type="NCBI Taxonomy" id="1703772"/>
    <lineage>
        <taxon>Bacteria</taxon>
        <taxon>Bacteria division TA06</taxon>
    </lineage>
</organism>
<dbReference type="InterPro" id="IPR001667">
    <property type="entry name" value="DDH_dom"/>
</dbReference>
<dbReference type="Pfam" id="PF02272">
    <property type="entry name" value="DHHA1"/>
    <property type="match status" value="1"/>
</dbReference>
<dbReference type="Proteomes" id="UP000051012">
    <property type="component" value="Unassembled WGS sequence"/>
</dbReference>
<dbReference type="Gene3D" id="3.90.1640.30">
    <property type="match status" value="1"/>
</dbReference>
<dbReference type="AlphaFoldDB" id="A0A0S7YCB3"/>
<evidence type="ECO:0008006" key="5">
    <source>
        <dbReference type="Google" id="ProtNLM"/>
    </source>
</evidence>
<dbReference type="EMBL" id="LJNI01000074">
    <property type="protein sequence ID" value="KPJ72439.1"/>
    <property type="molecule type" value="Genomic_DNA"/>
</dbReference>
<evidence type="ECO:0000313" key="3">
    <source>
        <dbReference type="EMBL" id="KPJ72439.1"/>
    </source>
</evidence>
<dbReference type="PATRIC" id="fig|1703772.3.peg.1935"/>